<proteinExistence type="predicted"/>
<evidence type="ECO:0000313" key="1">
    <source>
        <dbReference type="EMBL" id="CAH0482734.1"/>
    </source>
</evidence>
<evidence type="ECO:0000313" key="2">
    <source>
        <dbReference type="EMBL" id="CAH0519619.1"/>
    </source>
</evidence>
<accession>A0AAU9L9Y6</accession>
<sequence>MLLQLDFRVSVNASINTLMREGTQCQSISRRSATRFKVRIRRELGLSCVQVRDSLVFNRTSRHRQS</sequence>
<keyword evidence="3" id="KW-1185">Reference proteome</keyword>
<reference evidence="1 3" key="1">
    <citation type="submission" date="2021-11" db="EMBL/GenBank/DDBJ databases">
        <authorList>
            <person name="Islam A."/>
            <person name="Islam S."/>
            <person name="Flora M.S."/>
            <person name="Rahman M."/>
            <person name="Ziaur R.M."/>
            <person name="Epstein J.H."/>
            <person name="Hassan M."/>
            <person name="Klassen M."/>
            <person name="Woodard K."/>
            <person name="Webb A."/>
            <person name="Webby R.J."/>
            <person name="El Zowalaty M.E."/>
        </authorList>
    </citation>
    <scope>NUCLEOTIDE SEQUENCE</scope>
    <source>
        <strain evidence="2">Pbs1</strain>
        <strain evidence="1">Pbs3</strain>
    </source>
</reference>
<organism evidence="1 4">
    <name type="scientific">Peronospora belbahrii</name>
    <dbReference type="NCBI Taxonomy" id="622444"/>
    <lineage>
        <taxon>Eukaryota</taxon>
        <taxon>Sar</taxon>
        <taxon>Stramenopiles</taxon>
        <taxon>Oomycota</taxon>
        <taxon>Peronosporomycetes</taxon>
        <taxon>Peronosporales</taxon>
        <taxon>Peronosporaceae</taxon>
        <taxon>Peronospora</taxon>
    </lineage>
</organism>
<evidence type="ECO:0000313" key="4">
    <source>
        <dbReference type="Proteomes" id="UP001160483"/>
    </source>
</evidence>
<dbReference type="EMBL" id="CAKLCB010000305">
    <property type="protein sequence ID" value="CAH0519619.1"/>
    <property type="molecule type" value="Genomic_DNA"/>
</dbReference>
<dbReference type="AlphaFoldDB" id="A0AAU9L9Y6"/>
<gene>
    <name evidence="2" type="ORF">PBS001_LOCUS6140</name>
    <name evidence="1" type="ORF">PBS003_LOCUS9314</name>
</gene>
<dbReference type="Proteomes" id="UP001160483">
    <property type="component" value="Unassembled WGS sequence"/>
</dbReference>
<evidence type="ECO:0000313" key="3">
    <source>
        <dbReference type="Proteomes" id="UP001158986"/>
    </source>
</evidence>
<name>A0AAU9L9Y6_9STRA</name>
<protein>
    <submittedName>
        <fullName evidence="1">Uncharacterized protein</fullName>
    </submittedName>
</protein>
<dbReference type="EMBL" id="CAKKTJ010000335">
    <property type="protein sequence ID" value="CAH0482734.1"/>
    <property type="molecule type" value="Genomic_DNA"/>
</dbReference>
<dbReference type="Proteomes" id="UP001158986">
    <property type="component" value="Unassembled WGS sequence"/>
</dbReference>
<comment type="caution">
    <text evidence="1">The sequence shown here is derived from an EMBL/GenBank/DDBJ whole genome shotgun (WGS) entry which is preliminary data.</text>
</comment>